<protein>
    <submittedName>
        <fullName evidence="1">Uncharacterized protein</fullName>
    </submittedName>
</protein>
<organism evidence="1 2">
    <name type="scientific">Populus trichocarpa</name>
    <name type="common">Western balsam poplar</name>
    <name type="synonym">Populus balsamifera subsp. trichocarpa</name>
    <dbReference type="NCBI Taxonomy" id="3694"/>
    <lineage>
        <taxon>Eukaryota</taxon>
        <taxon>Viridiplantae</taxon>
        <taxon>Streptophyta</taxon>
        <taxon>Embryophyta</taxon>
        <taxon>Tracheophyta</taxon>
        <taxon>Spermatophyta</taxon>
        <taxon>Magnoliopsida</taxon>
        <taxon>eudicotyledons</taxon>
        <taxon>Gunneridae</taxon>
        <taxon>Pentapetalae</taxon>
        <taxon>rosids</taxon>
        <taxon>fabids</taxon>
        <taxon>Malpighiales</taxon>
        <taxon>Salicaceae</taxon>
        <taxon>Saliceae</taxon>
        <taxon>Populus</taxon>
    </lineage>
</organism>
<evidence type="ECO:0000313" key="1">
    <source>
        <dbReference type="EMBL" id="KAI9394670.1"/>
    </source>
</evidence>
<keyword evidence="2" id="KW-1185">Reference proteome</keyword>
<evidence type="ECO:0000313" key="2">
    <source>
        <dbReference type="Proteomes" id="UP000006729"/>
    </source>
</evidence>
<proteinExistence type="predicted"/>
<name>A0ACC0SZM7_POPTR</name>
<gene>
    <name evidence="1" type="ORF">POPTR_005G126301v4</name>
</gene>
<accession>A0ACC0SZM7</accession>
<sequence>MEDNHWPRRSTAPLSRNSNNNPHQHKTNFSHHYTSPTLATAAADHPSHQLNKPFIIGLPQHTSTMSLTDLPAVQITTTKSVNTSSNPHPFNHCPDEKITWKISTPQQPPAT</sequence>
<comment type="caution">
    <text evidence="1">The sequence shown here is derived from an EMBL/GenBank/DDBJ whole genome shotgun (WGS) entry which is preliminary data.</text>
</comment>
<reference evidence="1 2" key="1">
    <citation type="journal article" date="2006" name="Science">
        <title>The genome of black cottonwood, Populus trichocarpa (Torr. &amp; Gray).</title>
        <authorList>
            <person name="Tuskan G.A."/>
            <person name="Difazio S."/>
            <person name="Jansson S."/>
            <person name="Bohlmann J."/>
            <person name="Grigoriev I."/>
            <person name="Hellsten U."/>
            <person name="Putnam N."/>
            <person name="Ralph S."/>
            <person name="Rombauts S."/>
            <person name="Salamov A."/>
            <person name="Schein J."/>
            <person name="Sterck L."/>
            <person name="Aerts A."/>
            <person name="Bhalerao R.R."/>
            <person name="Bhalerao R.P."/>
            <person name="Blaudez D."/>
            <person name="Boerjan W."/>
            <person name="Brun A."/>
            <person name="Brunner A."/>
            <person name="Busov V."/>
            <person name="Campbell M."/>
            <person name="Carlson J."/>
            <person name="Chalot M."/>
            <person name="Chapman J."/>
            <person name="Chen G.L."/>
            <person name="Cooper D."/>
            <person name="Coutinho P.M."/>
            <person name="Couturier J."/>
            <person name="Covert S."/>
            <person name="Cronk Q."/>
            <person name="Cunningham R."/>
            <person name="Davis J."/>
            <person name="Degroeve S."/>
            <person name="Dejardin A."/>
            <person name="Depamphilis C."/>
            <person name="Detter J."/>
            <person name="Dirks B."/>
            <person name="Dubchak I."/>
            <person name="Duplessis S."/>
            <person name="Ehlting J."/>
            <person name="Ellis B."/>
            <person name="Gendler K."/>
            <person name="Goodstein D."/>
            <person name="Gribskov M."/>
            <person name="Grimwood J."/>
            <person name="Groover A."/>
            <person name="Gunter L."/>
            <person name="Hamberger B."/>
            <person name="Heinze B."/>
            <person name="Helariutta Y."/>
            <person name="Henrissat B."/>
            <person name="Holligan D."/>
            <person name="Holt R."/>
            <person name="Huang W."/>
            <person name="Islam-Faridi N."/>
            <person name="Jones S."/>
            <person name="Jones-Rhoades M."/>
            <person name="Jorgensen R."/>
            <person name="Joshi C."/>
            <person name="Kangasjarvi J."/>
            <person name="Karlsson J."/>
            <person name="Kelleher C."/>
            <person name="Kirkpatrick R."/>
            <person name="Kirst M."/>
            <person name="Kohler A."/>
            <person name="Kalluri U."/>
            <person name="Larimer F."/>
            <person name="Leebens-Mack J."/>
            <person name="Leple J.C."/>
            <person name="Locascio P."/>
            <person name="Lou Y."/>
            <person name="Lucas S."/>
            <person name="Martin F."/>
            <person name="Montanini B."/>
            <person name="Napoli C."/>
            <person name="Nelson D.R."/>
            <person name="Nelson C."/>
            <person name="Nieminen K."/>
            <person name="Nilsson O."/>
            <person name="Pereda V."/>
            <person name="Peter G."/>
            <person name="Philippe R."/>
            <person name="Pilate G."/>
            <person name="Poliakov A."/>
            <person name="Razumovskaya J."/>
            <person name="Richardson P."/>
            <person name="Rinaldi C."/>
            <person name="Ritland K."/>
            <person name="Rouze P."/>
            <person name="Ryaboy D."/>
            <person name="Schmutz J."/>
            <person name="Schrader J."/>
            <person name="Segerman B."/>
            <person name="Shin H."/>
            <person name="Siddiqui A."/>
            <person name="Sterky F."/>
            <person name="Terry A."/>
            <person name="Tsai C.J."/>
            <person name="Uberbacher E."/>
            <person name="Unneberg P."/>
            <person name="Vahala J."/>
            <person name="Wall K."/>
            <person name="Wessler S."/>
            <person name="Yang G."/>
            <person name="Yin T."/>
            <person name="Douglas C."/>
            <person name="Marra M."/>
            <person name="Sandberg G."/>
            <person name="Van de Peer Y."/>
            <person name="Rokhsar D."/>
        </authorList>
    </citation>
    <scope>NUCLEOTIDE SEQUENCE [LARGE SCALE GENOMIC DNA]</scope>
    <source>
        <strain evidence="2">cv. Nisqually</strain>
    </source>
</reference>
<dbReference type="EMBL" id="CM009294">
    <property type="protein sequence ID" value="KAI9394670.1"/>
    <property type="molecule type" value="Genomic_DNA"/>
</dbReference>
<dbReference type="Proteomes" id="UP000006729">
    <property type="component" value="Chromosome 5"/>
</dbReference>